<sequence length="73" mass="8322">MKRVAYVFCAFLAVAVTFAMFYRYGVTPVTLLVALLLLTCPIGVIWLILRLTRQSKREVDAAVRRELESRSKS</sequence>
<protein>
    <submittedName>
        <fullName evidence="2">Uncharacterized protein</fullName>
    </submittedName>
</protein>
<gene>
    <name evidence="2" type="ORF">GZ085_08180</name>
</gene>
<keyword evidence="1" id="KW-0812">Transmembrane</keyword>
<evidence type="ECO:0000313" key="3">
    <source>
        <dbReference type="Proteomes" id="UP000483432"/>
    </source>
</evidence>
<evidence type="ECO:0000313" key="2">
    <source>
        <dbReference type="EMBL" id="NDP48355.1"/>
    </source>
</evidence>
<keyword evidence="1" id="KW-1133">Transmembrane helix</keyword>
<keyword evidence="1" id="KW-0472">Membrane</keyword>
<accession>A0A7C9K9Q9</accession>
<name>A0A7C9K9Q9_9PROT</name>
<proteinExistence type="predicted"/>
<evidence type="ECO:0000256" key="1">
    <source>
        <dbReference type="SAM" id="Phobius"/>
    </source>
</evidence>
<organism evidence="2 3">
    <name type="scientific">Sulfuriferula multivorans</name>
    <dbReference type="NCBI Taxonomy" id="1559896"/>
    <lineage>
        <taxon>Bacteria</taxon>
        <taxon>Pseudomonadati</taxon>
        <taxon>Pseudomonadota</taxon>
        <taxon>Betaproteobacteria</taxon>
        <taxon>Nitrosomonadales</taxon>
        <taxon>Sulfuricellaceae</taxon>
        <taxon>Sulfuriferula</taxon>
    </lineage>
</organism>
<dbReference type="Proteomes" id="UP000483432">
    <property type="component" value="Unassembled WGS sequence"/>
</dbReference>
<comment type="caution">
    <text evidence="2">The sequence shown here is derived from an EMBL/GenBank/DDBJ whole genome shotgun (WGS) entry which is preliminary data.</text>
</comment>
<feature type="transmembrane region" description="Helical" evidence="1">
    <location>
        <begin position="29"/>
        <end position="49"/>
    </location>
</feature>
<dbReference type="AlphaFoldDB" id="A0A7C9K9Q9"/>
<dbReference type="EMBL" id="JAAFGW010000107">
    <property type="protein sequence ID" value="NDP48355.1"/>
    <property type="molecule type" value="Genomic_DNA"/>
</dbReference>
<reference evidence="2 3" key="1">
    <citation type="submission" date="2019-09" db="EMBL/GenBank/DDBJ databases">
        <title>H2 Metabolism Revealed by Metagenomic Analysis in Subglacial Sediment of East Antarctica.</title>
        <authorList>
            <person name="Yang Z."/>
            <person name="Zhang Y."/>
            <person name="Lv Y."/>
            <person name="Yan W."/>
            <person name="Xiao X."/>
            <person name="Sun B."/>
            <person name="Ma H."/>
        </authorList>
    </citation>
    <scope>NUCLEOTIDE SEQUENCE [LARGE SCALE GENOMIC DNA]</scope>
    <source>
        <strain evidence="2">Bin2_2</strain>
    </source>
</reference>